<dbReference type="PANTHER" id="PTHR33677">
    <property type="entry name" value="TRANSCRIPTIONAL REPRESSOR FRMR-RELATED"/>
    <property type="match status" value="1"/>
</dbReference>
<dbReference type="Proteomes" id="UP000293912">
    <property type="component" value="Chromosome"/>
</dbReference>
<evidence type="ECO:0000256" key="1">
    <source>
        <dbReference type="ARBA" id="ARBA00005260"/>
    </source>
</evidence>
<dbReference type="InterPro" id="IPR038390">
    <property type="entry name" value="Metal_Tscrpt_repr_sf"/>
</dbReference>
<gene>
    <name evidence="2" type="primary">csoR2</name>
    <name evidence="2" type="ORF">HPF_11605</name>
</gene>
<proteinExistence type="inferred from homology"/>
<dbReference type="RefSeq" id="WP_133158094.1">
    <property type="nucleotide sequence ID" value="NZ_CP037867.1"/>
</dbReference>
<dbReference type="InterPro" id="IPR003735">
    <property type="entry name" value="Metal_Tscrpt_repr"/>
</dbReference>
<dbReference type="CDD" id="cd10154">
    <property type="entry name" value="NreA-like_DUF156"/>
    <property type="match status" value="1"/>
</dbReference>
<keyword evidence="3" id="KW-1185">Reference proteome</keyword>
<dbReference type="EMBL" id="CP037867">
    <property type="protein sequence ID" value="QBM28336.1"/>
    <property type="molecule type" value="Genomic_DNA"/>
</dbReference>
<dbReference type="PANTHER" id="PTHR33677:SF5">
    <property type="entry name" value="TRANSCRIPTIONAL REPRESSOR FRMR"/>
    <property type="match status" value="1"/>
</dbReference>
<organism evidence="2 3">
    <name type="scientific">Hydrogenophaga pseudoflava</name>
    <name type="common">Pseudomonas carboxydoflava</name>
    <dbReference type="NCBI Taxonomy" id="47421"/>
    <lineage>
        <taxon>Bacteria</taxon>
        <taxon>Pseudomonadati</taxon>
        <taxon>Pseudomonadota</taxon>
        <taxon>Betaproteobacteria</taxon>
        <taxon>Burkholderiales</taxon>
        <taxon>Comamonadaceae</taxon>
        <taxon>Hydrogenophaga</taxon>
    </lineage>
</organism>
<accession>A0A4P6X189</accession>
<dbReference type="GO" id="GO:0003677">
    <property type="term" value="F:DNA binding"/>
    <property type="evidence" value="ECO:0007669"/>
    <property type="project" value="InterPro"/>
</dbReference>
<dbReference type="GO" id="GO:0045892">
    <property type="term" value="P:negative regulation of DNA-templated transcription"/>
    <property type="evidence" value="ECO:0007669"/>
    <property type="project" value="UniProtKB-ARBA"/>
</dbReference>
<dbReference type="GO" id="GO:0046872">
    <property type="term" value="F:metal ion binding"/>
    <property type="evidence" value="ECO:0007669"/>
    <property type="project" value="InterPro"/>
</dbReference>
<evidence type="ECO:0000313" key="3">
    <source>
        <dbReference type="Proteomes" id="UP000293912"/>
    </source>
</evidence>
<dbReference type="KEGG" id="hpse:HPF_11605"/>
<sequence>MKQPHTHTSHPAIIKRLRRASGHLKSTIEMVVEGRECLDVAQQLQAVEKAIQQAKKALIQDHLDHCLEDMVGPLPADQRHSLDEFKEITRYL</sequence>
<dbReference type="Pfam" id="PF02583">
    <property type="entry name" value="Trns_repr_metal"/>
    <property type="match status" value="1"/>
</dbReference>
<comment type="similarity">
    <text evidence="1">Belongs to the FrmR/RcnR family.</text>
</comment>
<reference evidence="2 3" key="1">
    <citation type="submission" date="2019-03" db="EMBL/GenBank/DDBJ databases">
        <authorList>
            <person name="Sebastian G."/>
            <person name="Baumann P."/>
            <person name="Ruckert C."/>
            <person name="Kalinowski J."/>
            <person name="Nebel B."/>
            <person name="Takors R."/>
            <person name="Blombach B."/>
        </authorList>
    </citation>
    <scope>NUCLEOTIDE SEQUENCE [LARGE SCALE GENOMIC DNA]</scope>
    <source>
        <strain evidence="2 3">DSM 1084</strain>
    </source>
</reference>
<evidence type="ECO:0000313" key="2">
    <source>
        <dbReference type="EMBL" id="QBM28336.1"/>
    </source>
</evidence>
<dbReference type="AlphaFoldDB" id="A0A4P6X189"/>
<name>A0A4P6X189_HYDPS</name>
<protein>
    <submittedName>
        <fullName evidence="2">Copper-sensing transcriptional repressor CsoR</fullName>
    </submittedName>
</protein>
<dbReference type="Gene3D" id="1.20.58.1000">
    <property type="entry name" value="Metal-sensitive repressor, helix protomer"/>
    <property type="match status" value="1"/>
</dbReference>